<dbReference type="InterPro" id="IPR037523">
    <property type="entry name" value="VOC_core"/>
</dbReference>
<dbReference type="Pfam" id="PF18029">
    <property type="entry name" value="Glyoxalase_6"/>
    <property type="match status" value="1"/>
</dbReference>
<dbReference type="OrthoDB" id="1645442at2"/>
<dbReference type="InterPro" id="IPR029068">
    <property type="entry name" value="Glyas_Bleomycin-R_OHBP_Dase"/>
</dbReference>
<protein>
    <recommendedName>
        <fullName evidence="1">VOC domain-containing protein</fullName>
    </recommendedName>
</protein>
<dbReference type="Proteomes" id="UP000257080">
    <property type="component" value="Unassembled WGS sequence"/>
</dbReference>
<dbReference type="AlphaFoldDB" id="A0A3E0WG43"/>
<proteinExistence type="predicted"/>
<dbReference type="EMBL" id="NBXE01000008">
    <property type="protein sequence ID" value="RFA28914.1"/>
    <property type="molecule type" value="Genomic_DNA"/>
</dbReference>
<evidence type="ECO:0000313" key="2">
    <source>
        <dbReference type="EMBL" id="RFA28914.1"/>
    </source>
</evidence>
<evidence type="ECO:0000259" key="1">
    <source>
        <dbReference type="PROSITE" id="PS51819"/>
    </source>
</evidence>
<feature type="domain" description="VOC" evidence="1">
    <location>
        <begin position="12"/>
        <end position="143"/>
    </location>
</feature>
<evidence type="ECO:0000313" key="3">
    <source>
        <dbReference type="Proteomes" id="UP000257080"/>
    </source>
</evidence>
<sequence>MSETPERSSTPRLRQVVLDAEDALGLAEFYRQLLGLGYIEGGEPGAAGGTDAPDWLVLVDGSGARVLAFQRVASMLPPTWPEGPRPQMMHLDFVAENVDDLREQHALAVSLGASVLEDSTDDPEEAIVIFADPAGHPFCIFVLEE</sequence>
<dbReference type="PANTHER" id="PTHR35908">
    <property type="entry name" value="HYPOTHETICAL FUSION PROTEIN"/>
    <property type="match status" value="1"/>
</dbReference>
<dbReference type="Gene3D" id="3.10.180.10">
    <property type="entry name" value="2,3-Dihydroxybiphenyl 1,2-Dioxygenase, domain 1"/>
    <property type="match status" value="1"/>
</dbReference>
<name>A0A3E0WG43_9MICO</name>
<dbReference type="PROSITE" id="PS51819">
    <property type="entry name" value="VOC"/>
    <property type="match status" value="1"/>
</dbReference>
<gene>
    <name evidence="2" type="ORF">B7R25_04195</name>
</gene>
<dbReference type="InterPro" id="IPR041581">
    <property type="entry name" value="Glyoxalase_6"/>
</dbReference>
<organism evidence="2 3">
    <name type="scientific">Subtercola boreus</name>
    <dbReference type="NCBI Taxonomy" id="120213"/>
    <lineage>
        <taxon>Bacteria</taxon>
        <taxon>Bacillati</taxon>
        <taxon>Actinomycetota</taxon>
        <taxon>Actinomycetes</taxon>
        <taxon>Micrococcales</taxon>
        <taxon>Microbacteriaceae</taxon>
        <taxon>Subtercola</taxon>
    </lineage>
</organism>
<comment type="caution">
    <text evidence="2">The sequence shown here is derived from an EMBL/GenBank/DDBJ whole genome shotgun (WGS) entry which is preliminary data.</text>
</comment>
<reference evidence="2 3" key="1">
    <citation type="submission" date="2017-04" db="EMBL/GenBank/DDBJ databases">
        <title>Comparative genome analysis of Subtercola boreus.</title>
        <authorList>
            <person name="Cho Y.-J."/>
            <person name="Cho A."/>
            <person name="Kim O.-S."/>
            <person name="Lee J.-I."/>
        </authorList>
    </citation>
    <scope>NUCLEOTIDE SEQUENCE [LARGE SCALE GENOMIC DNA]</scope>
    <source>
        <strain evidence="2 3">P28004</strain>
    </source>
</reference>
<dbReference type="RefSeq" id="WP_116417704.1">
    <property type="nucleotide sequence ID" value="NZ_NBXC01000008.1"/>
</dbReference>
<dbReference type="PANTHER" id="PTHR35908:SF1">
    <property type="entry name" value="CONSERVED PROTEIN"/>
    <property type="match status" value="1"/>
</dbReference>
<dbReference type="SUPFAM" id="SSF54593">
    <property type="entry name" value="Glyoxalase/Bleomycin resistance protein/Dihydroxybiphenyl dioxygenase"/>
    <property type="match status" value="1"/>
</dbReference>
<accession>A0A3E0WG43</accession>